<gene>
    <name evidence="2" type="ORF">KSP40_PGU014465</name>
</gene>
<reference evidence="2 3" key="1">
    <citation type="journal article" date="2022" name="Nat. Plants">
        <title>Genomes of leafy and leafless Platanthera orchids illuminate the evolution of mycoheterotrophy.</title>
        <authorList>
            <person name="Li M.H."/>
            <person name="Liu K.W."/>
            <person name="Li Z."/>
            <person name="Lu H.C."/>
            <person name="Ye Q.L."/>
            <person name="Zhang D."/>
            <person name="Wang J.Y."/>
            <person name="Li Y.F."/>
            <person name="Zhong Z.M."/>
            <person name="Liu X."/>
            <person name="Yu X."/>
            <person name="Liu D.K."/>
            <person name="Tu X.D."/>
            <person name="Liu B."/>
            <person name="Hao Y."/>
            <person name="Liao X.Y."/>
            <person name="Jiang Y.T."/>
            <person name="Sun W.H."/>
            <person name="Chen J."/>
            <person name="Chen Y.Q."/>
            <person name="Ai Y."/>
            <person name="Zhai J.W."/>
            <person name="Wu S.S."/>
            <person name="Zhou Z."/>
            <person name="Hsiao Y.Y."/>
            <person name="Wu W.L."/>
            <person name="Chen Y.Y."/>
            <person name="Lin Y.F."/>
            <person name="Hsu J.L."/>
            <person name="Li C.Y."/>
            <person name="Wang Z.W."/>
            <person name="Zhao X."/>
            <person name="Zhong W.Y."/>
            <person name="Ma X.K."/>
            <person name="Ma L."/>
            <person name="Huang J."/>
            <person name="Chen G.Z."/>
            <person name="Huang M.Z."/>
            <person name="Huang L."/>
            <person name="Peng D.H."/>
            <person name="Luo Y.B."/>
            <person name="Zou S.Q."/>
            <person name="Chen S.P."/>
            <person name="Lan S."/>
            <person name="Tsai W.C."/>
            <person name="Van de Peer Y."/>
            <person name="Liu Z.J."/>
        </authorList>
    </citation>
    <scope>NUCLEOTIDE SEQUENCE [LARGE SCALE GENOMIC DNA]</scope>
    <source>
        <strain evidence="2">Lor288</strain>
    </source>
</reference>
<name>A0ABR2LSX0_9ASPA</name>
<evidence type="ECO:0000313" key="3">
    <source>
        <dbReference type="Proteomes" id="UP001412067"/>
    </source>
</evidence>
<keyword evidence="3" id="KW-1185">Reference proteome</keyword>
<feature type="region of interest" description="Disordered" evidence="1">
    <location>
        <begin position="1"/>
        <end position="74"/>
    </location>
</feature>
<feature type="compositionally biased region" description="Basic and acidic residues" evidence="1">
    <location>
        <begin position="23"/>
        <end position="33"/>
    </location>
</feature>
<dbReference type="EMBL" id="JBBWWR010000015">
    <property type="protein sequence ID" value="KAK8949936.1"/>
    <property type="molecule type" value="Genomic_DNA"/>
</dbReference>
<proteinExistence type="predicted"/>
<sequence>MAVDGERAEQSRSKSGISSCDVSDDKLDFERRSSPILASETAPGKGDRPLGTRLNLTVEKGISPKRSSYDLDSN</sequence>
<comment type="caution">
    <text evidence="2">The sequence shown here is derived from an EMBL/GenBank/DDBJ whole genome shotgun (WGS) entry which is preliminary data.</text>
</comment>
<evidence type="ECO:0000313" key="2">
    <source>
        <dbReference type="EMBL" id="KAK8949936.1"/>
    </source>
</evidence>
<organism evidence="2 3">
    <name type="scientific">Platanthera guangdongensis</name>
    <dbReference type="NCBI Taxonomy" id="2320717"/>
    <lineage>
        <taxon>Eukaryota</taxon>
        <taxon>Viridiplantae</taxon>
        <taxon>Streptophyta</taxon>
        <taxon>Embryophyta</taxon>
        <taxon>Tracheophyta</taxon>
        <taxon>Spermatophyta</taxon>
        <taxon>Magnoliopsida</taxon>
        <taxon>Liliopsida</taxon>
        <taxon>Asparagales</taxon>
        <taxon>Orchidaceae</taxon>
        <taxon>Orchidoideae</taxon>
        <taxon>Orchideae</taxon>
        <taxon>Orchidinae</taxon>
        <taxon>Platanthera</taxon>
    </lineage>
</organism>
<feature type="compositionally biased region" description="Basic and acidic residues" evidence="1">
    <location>
        <begin position="1"/>
        <end position="12"/>
    </location>
</feature>
<accession>A0ABR2LSX0</accession>
<protein>
    <submittedName>
        <fullName evidence="2">Uncharacterized protein</fullName>
    </submittedName>
</protein>
<dbReference type="Proteomes" id="UP001412067">
    <property type="component" value="Unassembled WGS sequence"/>
</dbReference>
<evidence type="ECO:0000256" key="1">
    <source>
        <dbReference type="SAM" id="MobiDB-lite"/>
    </source>
</evidence>